<evidence type="ECO:0000313" key="4">
    <source>
        <dbReference type="EMBL" id="OAG26777.1"/>
    </source>
</evidence>
<dbReference type="PANTHER" id="PTHR21342:SF0">
    <property type="entry name" value="BIFUNCTIONAL NMN ADENYLYLTRANSFERASE_NUDIX HYDROLASE"/>
    <property type="match status" value="1"/>
</dbReference>
<dbReference type="AlphaFoldDB" id="A0A177E483"/>
<dbReference type="GO" id="GO:0016779">
    <property type="term" value="F:nucleotidyltransferase activity"/>
    <property type="evidence" value="ECO:0007669"/>
    <property type="project" value="UniProtKB-KW"/>
</dbReference>
<protein>
    <submittedName>
        <fullName evidence="4">Nicotinate-nucleotide adenylyltransferase</fullName>
    </submittedName>
</protein>
<dbReference type="PANTHER" id="PTHR21342">
    <property type="entry name" value="PHOSPHOPANTETHEINE ADENYLYLTRANSFERASE"/>
    <property type="match status" value="1"/>
</dbReference>
<keyword evidence="5" id="KW-1185">Reference proteome</keyword>
<evidence type="ECO:0000313" key="5">
    <source>
        <dbReference type="Proteomes" id="UP000076964"/>
    </source>
</evidence>
<comment type="caution">
    <text evidence="4">The sequence shown here is derived from an EMBL/GenBank/DDBJ whole genome shotgun (WGS) entry which is preliminary data.</text>
</comment>
<reference evidence="4 5" key="1">
    <citation type="submission" date="2016-02" db="EMBL/GenBank/DDBJ databases">
        <title>Draft genome sequence of Thermodesulfatator sp. S606.</title>
        <authorList>
            <person name="Lai Q."/>
            <person name="Cao J."/>
            <person name="Dupont S."/>
            <person name="Shao Z."/>
            <person name="Jebbar M."/>
            <person name="Alain K."/>
        </authorList>
    </citation>
    <scope>NUCLEOTIDE SEQUENCE [LARGE SCALE GENOMIC DNA]</scope>
    <source>
        <strain evidence="4 5">S606</strain>
    </source>
</reference>
<accession>A0A177E483</accession>
<name>A0A177E483_9BACT</name>
<dbReference type="InterPro" id="IPR004821">
    <property type="entry name" value="Cyt_trans-like"/>
</dbReference>
<dbReference type="Pfam" id="PF01467">
    <property type="entry name" value="CTP_transf_like"/>
    <property type="match status" value="1"/>
</dbReference>
<dbReference type="EMBL" id="LSFI01000067">
    <property type="protein sequence ID" value="OAG26777.1"/>
    <property type="molecule type" value="Genomic_DNA"/>
</dbReference>
<dbReference type="STRING" id="1795632.TH606_10525"/>
<dbReference type="Proteomes" id="UP000076964">
    <property type="component" value="Unassembled WGS sequence"/>
</dbReference>
<dbReference type="OrthoDB" id="3249147at2"/>
<keyword evidence="2 4" id="KW-0548">Nucleotidyltransferase</keyword>
<gene>
    <name evidence="4" type="ORF">TH606_10525</name>
</gene>
<evidence type="ECO:0000256" key="1">
    <source>
        <dbReference type="ARBA" id="ARBA00022679"/>
    </source>
</evidence>
<evidence type="ECO:0000259" key="3">
    <source>
        <dbReference type="Pfam" id="PF01467"/>
    </source>
</evidence>
<dbReference type="Gene3D" id="3.40.50.620">
    <property type="entry name" value="HUPs"/>
    <property type="match status" value="1"/>
</dbReference>
<sequence>MKPIFGVVHGRFQIFHLDHLKYVKAAAERCQHLVVGITNPDPERTKFDPADPKRSSKEANPLTYFERHLMVKTSLLEEGFRPDSFSVVPFPINFPELWEYYVPLEAVFYLTIYDDWGRKKFELFRQRGLKVEVLWEKPIEEKGITATRVRELIKTGDEKWKTLVPRGTIKVLEELNLIIKLEERSC</sequence>
<evidence type="ECO:0000256" key="2">
    <source>
        <dbReference type="ARBA" id="ARBA00022695"/>
    </source>
</evidence>
<keyword evidence="1 4" id="KW-0808">Transferase</keyword>
<feature type="domain" description="Cytidyltransferase-like" evidence="3">
    <location>
        <begin position="8"/>
        <end position="150"/>
    </location>
</feature>
<organism evidence="4 5">
    <name type="scientific">Thermodesulfatator autotrophicus</name>
    <dbReference type="NCBI Taxonomy" id="1795632"/>
    <lineage>
        <taxon>Bacteria</taxon>
        <taxon>Pseudomonadati</taxon>
        <taxon>Thermodesulfobacteriota</taxon>
        <taxon>Thermodesulfobacteria</taxon>
        <taxon>Thermodesulfobacteriales</taxon>
        <taxon>Thermodesulfatatoraceae</taxon>
        <taxon>Thermodesulfatator</taxon>
    </lineage>
</organism>
<proteinExistence type="predicted"/>
<dbReference type="InterPro" id="IPR014729">
    <property type="entry name" value="Rossmann-like_a/b/a_fold"/>
</dbReference>
<dbReference type="RefSeq" id="WP_068543807.1">
    <property type="nucleotide sequence ID" value="NZ_LSFI01000067.1"/>
</dbReference>
<dbReference type="SUPFAM" id="SSF52374">
    <property type="entry name" value="Nucleotidylyl transferase"/>
    <property type="match status" value="1"/>
</dbReference>